<dbReference type="InterPro" id="IPR036047">
    <property type="entry name" value="F-box-like_dom_sf"/>
</dbReference>
<dbReference type="InterPro" id="IPR050796">
    <property type="entry name" value="SCF_F-box_component"/>
</dbReference>
<dbReference type="SMART" id="SM00256">
    <property type="entry name" value="FBOX"/>
    <property type="match status" value="1"/>
</dbReference>
<reference evidence="3 4" key="1">
    <citation type="submission" date="2024-11" db="EMBL/GenBank/DDBJ databases">
        <title>A near-complete genome assembly of Cinchona calisaya.</title>
        <authorList>
            <person name="Lian D.C."/>
            <person name="Zhao X.W."/>
            <person name="Wei L."/>
        </authorList>
    </citation>
    <scope>NUCLEOTIDE SEQUENCE [LARGE SCALE GENOMIC DNA]</scope>
    <source>
        <tissue evidence="3">Nenye</tissue>
    </source>
</reference>
<dbReference type="InterPro" id="IPR001810">
    <property type="entry name" value="F-box_dom"/>
</dbReference>
<dbReference type="CDD" id="cd22157">
    <property type="entry name" value="F-box_AtFBW1-like"/>
    <property type="match status" value="1"/>
</dbReference>
<dbReference type="AlphaFoldDB" id="A0ABD2ZV52"/>
<dbReference type="SUPFAM" id="SSF81383">
    <property type="entry name" value="F-box domain"/>
    <property type="match status" value="1"/>
</dbReference>
<evidence type="ECO:0000313" key="4">
    <source>
        <dbReference type="Proteomes" id="UP001630127"/>
    </source>
</evidence>
<name>A0ABD2ZV52_9GENT</name>
<proteinExistence type="predicted"/>
<dbReference type="PANTHER" id="PTHR31672:SF13">
    <property type="entry name" value="F-BOX PROTEIN CPR30-LIKE"/>
    <property type="match status" value="1"/>
</dbReference>
<feature type="compositionally biased region" description="Basic and acidic residues" evidence="1">
    <location>
        <begin position="92"/>
        <end position="107"/>
    </location>
</feature>
<dbReference type="Proteomes" id="UP001630127">
    <property type="component" value="Unassembled WGS sequence"/>
</dbReference>
<gene>
    <name evidence="3" type="ORF">ACH5RR_015828</name>
</gene>
<organism evidence="3 4">
    <name type="scientific">Cinchona calisaya</name>
    <dbReference type="NCBI Taxonomy" id="153742"/>
    <lineage>
        <taxon>Eukaryota</taxon>
        <taxon>Viridiplantae</taxon>
        <taxon>Streptophyta</taxon>
        <taxon>Embryophyta</taxon>
        <taxon>Tracheophyta</taxon>
        <taxon>Spermatophyta</taxon>
        <taxon>Magnoliopsida</taxon>
        <taxon>eudicotyledons</taxon>
        <taxon>Gunneridae</taxon>
        <taxon>Pentapetalae</taxon>
        <taxon>asterids</taxon>
        <taxon>lamiids</taxon>
        <taxon>Gentianales</taxon>
        <taxon>Rubiaceae</taxon>
        <taxon>Cinchonoideae</taxon>
        <taxon>Cinchoneae</taxon>
        <taxon>Cinchona</taxon>
    </lineage>
</organism>
<keyword evidence="4" id="KW-1185">Reference proteome</keyword>
<dbReference type="PROSITE" id="PS50181">
    <property type="entry name" value="FBOX"/>
    <property type="match status" value="1"/>
</dbReference>
<protein>
    <recommendedName>
        <fullName evidence="2">F-box domain-containing protein</fullName>
    </recommendedName>
</protein>
<evidence type="ECO:0000313" key="3">
    <source>
        <dbReference type="EMBL" id="KAL3522994.1"/>
    </source>
</evidence>
<comment type="caution">
    <text evidence="3">The sequence shown here is derived from an EMBL/GenBank/DDBJ whole genome shotgun (WGS) entry which is preliminary data.</text>
</comment>
<evidence type="ECO:0000259" key="2">
    <source>
        <dbReference type="PROSITE" id="PS50181"/>
    </source>
</evidence>
<dbReference type="Pfam" id="PF00646">
    <property type="entry name" value="F-box"/>
    <property type="match status" value="1"/>
</dbReference>
<feature type="domain" description="F-box" evidence="2">
    <location>
        <begin position="119"/>
        <end position="169"/>
    </location>
</feature>
<feature type="region of interest" description="Disordered" evidence="1">
    <location>
        <begin position="92"/>
        <end position="111"/>
    </location>
</feature>
<dbReference type="EMBL" id="JBJUIK010000007">
    <property type="protein sequence ID" value="KAL3522994.1"/>
    <property type="molecule type" value="Genomic_DNA"/>
</dbReference>
<evidence type="ECO:0000256" key="1">
    <source>
        <dbReference type="SAM" id="MobiDB-lite"/>
    </source>
</evidence>
<sequence length="189" mass="22577">MSKYTSLKMKRALVDNQNIDERKRRKRKKVKRMGIFCYIKDHNIEKALSLKMNRVSLDVQNIYSRKRKMEQQNIDEELSLKMMRTSLDDRNVDGRNEKKMKMGKNDGDDVVCGSERQTQQQKHYFPDDLVFELLLRLPIKDLHRFRCVSKDWGSIIFSPPFLEAYWRRLCYPSLLQVLGDAKPKENIFV</sequence>
<dbReference type="PANTHER" id="PTHR31672">
    <property type="entry name" value="BNACNNG10540D PROTEIN"/>
    <property type="match status" value="1"/>
</dbReference>
<dbReference type="Gene3D" id="1.20.1280.50">
    <property type="match status" value="1"/>
</dbReference>
<accession>A0ABD2ZV52</accession>